<accession>A0A511RID6</accession>
<dbReference type="Pfam" id="PF01938">
    <property type="entry name" value="TRAM"/>
    <property type="match status" value="1"/>
</dbReference>
<reference evidence="3 4" key="1">
    <citation type="submission" date="2019-07" db="EMBL/GenBank/DDBJ databases">
        <title>Whole genome shotgun sequence of Oceanithermus desulfurans NBRC 100063.</title>
        <authorList>
            <person name="Hosoyama A."/>
            <person name="Uohara A."/>
            <person name="Ohji S."/>
            <person name="Ichikawa N."/>
        </authorList>
    </citation>
    <scope>NUCLEOTIDE SEQUENCE [LARGE SCALE GENOMIC DNA]</scope>
    <source>
        <strain evidence="3 4">NBRC 100063</strain>
    </source>
</reference>
<feature type="domain" description="TRAM" evidence="2">
    <location>
        <begin position="270"/>
        <end position="331"/>
    </location>
</feature>
<dbReference type="InterPro" id="IPR002792">
    <property type="entry name" value="TRAM_dom"/>
</dbReference>
<evidence type="ECO:0000313" key="3">
    <source>
        <dbReference type="EMBL" id="GEM89409.1"/>
    </source>
</evidence>
<dbReference type="SUPFAM" id="SSF88723">
    <property type="entry name" value="PIN domain-like"/>
    <property type="match status" value="1"/>
</dbReference>
<keyword evidence="1" id="KW-0812">Transmembrane</keyword>
<dbReference type="AlphaFoldDB" id="A0A511RID6"/>
<feature type="transmembrane region" description="Helical" evidence="1">
    <location>
        <begin position="7"/>
        <end position="23"/>
    </location>
</feature>
<evidence type="ECO:0000313" key="4">
    <source>
        <dbReference type="Proteomes" id="UP000321827"/>
    </source>
</evidence>
<dbReference type="InterPro" id="IPR012340">
    <property type="entry name" value="NA-bd_OB-fold"/>
</dbReference>
<sequence length="348" mass="38260">MKPLRVALLAIFTYLGFEFGVWLDERGLLSSPINLVYLTVVGALLGLLLAPRLEYAILRGLDRLEEGWRRLPPELPLAVTAASVLALLAAVLLTTLLSSVPGFAWYHSLGIALVLVLVFSFVAVRNMHFFRPRGAAAAPRDLGGKALDSSVLIDGRIAEMAELGWLEGPLWVPRFILRELQLLADQEDPVRRGKGRRGLETLERLRGTVPLEVLDDEVGRQELTDDKLLDLCRARGMALVTNDAAMVQLARIYDVKVLSVQALSIALRTQYRPGDRVELEIIKPGREPGQGVGYLEDGTMVVVDHAVQHRGRKVKVVITQTIQTQVGRLVFARLQTEAEAADGQSPSG</sequence>
<proteinExistence type="predicted"/>
<dbReference type="Gene3D" id="3.40.50.1010">
    <property type="entry name" value="5'-nuclease"/>
    <property type="match status" value="1"/>
</dbReference>
<dbReference type="Gene3D" id="2.40.50.140">
    <property type="entry name" value="Nucleic acid-binding proteins"/>
    <property type="match status" value="1"/>
</dbReference>
<dbReference type="OrthoDB" id="9780734at2"/>
<dbReference type="CDD" id="cd09877">
    <property type="entry name" value="PIN_YacL-like"/>
    <property type="match status" value="1"/>
</dbReference>
<feature type="transmembrane region" description="Helical" evidence="1">
    <location>
        <begin position="35"/>
        <end position="55"/>
    </location>
</feature>
<gene>
    <name evidence="3" type="ORF">ODE01S_08430</name>
</gene>
<evidence type="ECO:0000256" key="1">
    <source>
        <dbReference type="SAM" id="Phobius"/>
    </source>
</evidence>
<organism evidence="3 4">
    <name type="scientific">Oceanithermus desulfurans NBRC 100063</name>
    <dbReference type="NCBI Taxonomy" id="1227550"/>
    <lineage>
        <taxon>Bacteria</taxon>
        <taxon>Thermotogati</taxon>
        <taxon>Deinococcota</taxon>
        <taxon>Deinococci</taxon>
        <taxon>Thermales</taxon>
        <taxon>Thermaceae</taxon>
        <taxon>Oceanithermus</taxon>
    </lineage>
</organism>
<dbReference type="EMBL" id="BJXN01000004">
    <property type="protein sequence ID" value="GEM89409.1"/>
    <property type="molecule type" value="Genomic_DNA"/>
</dbReference>
<name>A0A511RID6_9DEIN</name>
<dbReference type="Proteomes" id="UP000321827">
    <property type="component" value="Unassembled WGS sequence"/>
</dbReference>
<keyword evidence="1" id="KW-1133">Transmembrane helix</keyword>
<comment type="caution">
    <text evidence="3">The sequence shown here is derived from an EMBL/GenBank/DDBJ whole genome shotgun (WGS) entry which is preliminary data.</text>
</comment>
<evidence type="ECO:0000259" key="2">
    <source>
        <dbReference type="PROSITE" id="PS50926"/>
    </source>
</evidence>
<dbReference type="PROSITE" id="PS50926">
    <property type="entry name" value="TRAM"/>
    <property type="match status" value="1"/>
</dbReference>
<keyword evidence="1" id="KW-0472">Membrane</keyword>
<dbReference type="RefSeq" id="WP_147146199.1">
    <property type="nucleotide sequence ID" value="NZ_BJXN01000004.1"/>
</dbReference>
<dbReference type="InterPro" id="IPR029060">
    <property type="entry name" value="PIN-like_dom_sf"/>
</dbReference>
<protein>
    <submittedName>
        <fullName evidence="3">Putative PIN and TRAM-domain containing protein</fullName>
    </submittedName>
</protein>
<feature type="transmembrane region" description="Helical" evidence="1">
    <location>
        <begin position="103"/>
        <end position="124"/>
    </location>
</feature>
<feature type="transmembrane region" description="Helical" evidence="1">
    <location>
        <begin position="75"/>
        <end position="97"/>
    </location>
</feature>